<dbReference type="CDD" id="cd01647">
    <property type="entry name" value="RT_LTR"/>
    <property type="match status" value="1"/>
</dbReference>
<dbReference type="InterPro" id="IPR043502">
    <property type="entry name" value="DNA/RNA_pol_sf"/>
</dbReference>
<dbReference type="GO" id="GO:0015074">
    <property type="term" value="P:DNA integration"/>
    <property type="evidence" value="ECO:0007669"/>
    <property type="project" value="InterPro"/>
</dbReference>
<reference evidence="9" key="1">
    <citation type="journal article" date="2007" name="PLoS ONE">
        <title>The first genome sequence of an elite grapevine cultivar (Pinot noir Vitis vinifera L.): coping with a highly heterozygous genome.</title>
        <authorList>
            <person name="Velasco R."/>
            <person name="Zharkikh A."/>
            <person name="Troggio M."/>
            <person name="Cartwright D.A."/>
            <person name="Cestaro A."/>
            <person name="Pruss D."/>
            <person name="Pindo M."/>
            <person name="FitzGerald L.M."/>
            <person name="Vezzulli S."/>
            <person name="Reid J."/>
            <person name="Malacarne G."/>
            <person name="Iliev D."/>
            <person name="Coppola G."/>
            <person name="Wardell B."/>
            <person name="Micheletti D."/>
            <person name="Macalma T."/>
            <person name="Facci M."/>
            <person name="Mitchell J.T."/>
            <person name="Perazzolli M."/>
            <person name="Eldredge G."/>
            <person name="Gatto P."/>
            <person name="Oyzerski R."/>
            <person name="Moretto M."/>
            <person name="Gutin N."/>
            <person name="Stefanini M."/>
            <person name="Chen Y."/>
            <person name="Segala C."/>
            <person name="Davenport C."/>
            <person name="Dematte L."/>
            <person name="Mraz A."/>
            <person name="Battilana J."/>
            <person name="Stormo K."/>
            <person name="Costa F."/>
            <person name="Tao Q."/>
            <person name="Si-Ammour A."/>
            <person name="Harkins T."/>
            <person name="Lackey A."/>
            <person name="Perbost C."/>
            <person name="Taillon B."/>
            <person name="Stella A."/>
            <person name="Solovyev V."/>
            <person name="Fawcett J.A."/>
            <person name="Sterck L."/>
            <person name="Vandepoele K."/>
            <person name="Grando S.M."/>
            <person name="Toppo S."/>
            <person name="Moser C."/>
            <person name="Lanchbury J."/>
            <person name="Bogden R."/>
            <person name="Skolnick M."/>
            <person name="Sgaramella V."/>
            <person name="Bhatnagar S.K."/>
            <person name="Fontana P."/>
            <person name="Gutin A."/>
            <person name="Van de Peer Y."/>
            <person name="Salamini F."/>
            <person name="Viola R."/>
        </authorList>
    </citation>
    <scope>NUCLEOTIDE SEQUENCE</scope>
</reference>
<dbReference type="EMBL" id="AM482283">
    <property type="protein sequence ID" value="CAN62082.1"/>
    <property type="molecule type" value="Genomic_DNA"/>
</dbReference>
<keyword evidence="5" id="KW-0255">Endonuclease</keyword>
<keyword evidence="2" id="KW-0808">Transferase</keyword>
<dbReference type="GO" id="GO:0016787">
    <property type="term" value="F:hydrolase activity"/>
    <property type="evidence" value="ECO:0007669"/>
    <property type="project" value="UniProtKB-KW"/>
</dbReference>
<evidence type="ECO:0000256" key="2">
    <source>
        <dbReference type="ARBA" id="ARBA00022679"/>
    </source>
</evidence>
<feature type="domain" description="Integrase catalytic" evidence="8">
    <location>
        <begin position="1143"/>
        <end position="1319"/>
    </location>
</feature>
<evidence type="ECO:0000256" key="5">
    <source>
        <dbReference type="ARBA" id="ARBA00022759"/>
    </source>
</evidence>
<name>A5C4S0_VITVI</name>
<protein>
    <recommendedName>
        <fullName evidence="1">RNA-directed DNA polymerase</fullName>
        <ecNumber evidence="1">2.7.7.49</ecNumber>
    </recommendedName>
</protein>
<dbReference type="InterPro" id="IPR021109">
    <property type="entry name" value="Peptidase_aspartic_dom_sf"/>
</dbReference>
<dbReference type="EC" id="2.7.7.49" evidence="1"/>
<evidence type="ECO:0000256" key="1">
    <source>
        <dbReference type="ARBA" id="ARBA00012493"/>
    </source>
</evidence>
<dbReference type="InterPro" id="IPR036397">
    <property type="entry name" value="RNaseH_sf"/>
</dbReference>
<dbReference type="SUPFAM" id="SSF53098">
    <property type="entry name" value="Ribonuclease H-like"/>
    <property type="match status" value="1"/>
</dbReference>
<dbReference type="InterPro" id="IPR050951">
    <property type="entry name" value="Retrovirus_Pol_polyprotein"/>
</dbReference>
<evidence type="ECO:0000256" key="4">
    <source>
        <dbReference type="ARBA" id="ARBA00022722"/>
    </source>
</evidence>
<evidence type="ECO:0000313" key="9">
    <source>
        <dbReference type="EMBL" id="CAN62082.1"/>
    </source>
</evidence>
<dbReference type="InterPro" id="IPR005162">
    <property type="entry name" value="Retrotrans_gag_dom"/>
</dbReference>
<dbReference type="InterPro" id="IPR001584">
    <property type="entry name" value="Integrase_cat-core"/>
</dbReference>
<dbReference type="GO" id="GO:0003964">
    <property type="term" value="F:RNA-directed DNA polymerase activity"/>
    <property type="evidence" value="ECO:0007669"/>
    <property type="project" value="UniProtKB-KW"/>
</dbReference>
<dbReference type="Gene3D" id="3.30.70.270">
    <property type="match status" value="2"/>
</dbReference>
<dbReference type="InterPro" id="IPR041588">
    <property type="entry name" value="Integrase_H2C2"/>
</dbReference>
<dbReference type="Pfam" id="PF00665">
    <property type="entry name" value="rve"/>
    <property type="match status" value="1"/>
</dbReference>
<dbReference type="InterPro" id="IPR043128">
    <property type="entry name" value="Rev_trsase/Diguanyl_cyclase"/>
</dbReference>
<dbReference type="FunFam" id="3.10.20.370:FF:000001">
    <property type="entry name" value="Retrovirus-related Pol polyprotein from transposon 17.6-like protein"/>
    <property type="match status" value="1"/>
</dbReference>
<dbReference type="Gene3D" id="2.40.70.10">
    <property type="entry name" value="Acid Proteases"/>
    <property type="match status" value="1"/>
</dbReference>
<dbReference type="CDD" id="cd09274">
    <property type="entry name" value="RNase_HI_RT_Ty3"/>
    <property type="match status" value="1"/>
</dbReference>
<sequence length="1374" mass="158383">MHVWGCMTTLHGNALSLRRHAKGCVPPEDNTNSSSWDFTWYSIPSGRSDYRMEDLKSLVHATFNVEEAIARGLWTNTAHSPEQSPSCQIVFSSWDCTYIDRSSSSGMREWTGGMTFSISNQRVTRCHENILAVMEELGLLRRGVFLVTKESNIFRGAVREKTTKILEEERAFIEEENQREVEVLKYPTIFALGSIRLERLRVEEWQRMTGIAHLQPTNLPGQFSVSVPYQFMDPPPTPASDPLQSRFGSHSRMESENPYAHIKDFEEVCNTFREGGASIDLMRLKLFPFTLKDKAKTDLQAEFLKKFFPNHRTNGLKRQISNFSAKENEKFYECWERYMEAINVCPHHGFYTWLLVSYFYDGMSSSMKQLLETMCGGDFMNKNPEKAMDFLSYVAKVSRGWDEPNAREMGRMKSQPNASNAKAGMYTLNEDTDMKAKFAAMARRLEELEVKKIREVQAISETPVQAMPYLIKQVSTYAKFLKDLCTIKRGLNVSKKAFLTEQVSSIIQCKSLVKYKDPGCPTISMMIGETCVEKALLDLGASVNFLPYSVYKQLGLGELKPTSITLSLADRSVKIPRGMIEDVLVQVDKFYYPVDFVVLDTNPELSHATYIWQHDVIAQHLLYVPETIPFGRRRRTRRAVKDEPPKLILKPLPTELKYAYLEENKQSPVVISLSLTTTQEDCLLEILRRCKKAIRWKISDLKGISPLVCTYHIYMEEEAKPVRQPQRRLNPHMQEVGEEVSTCLTSGWRVCIDYRKLNAVTRKDHFPLPFIDQVLERVSGHPFYCFLDGYSGYFQIGIAVEDQEKTTFTWIVLGHIISKKGIEVDKEKVELIVKLPSPTTVKGVRQVLGHAGFYRRFIKDFSKLARPLCELLLFLTTAPIVRAPNGQLPFEVMCDASDFAIGVVIGQREDGKPYVIYYASKTLNEAQRNYITTEKELLAVVFALDKFHAYLVGSFIVVFNDHSALKYLLTKQDVKFNLQIKDKKGVENVVADHLLRLAITHNSHSLPINDDFPEESLMLIEAAPWYAHIANYLVTGEVQSEWKTQDKKHFFAKIHAYYWEVPFLFKYCADQIIRKCVPEQEQQGILSYCHESAYGGHFASQKIAMKVLQSGFCWPSLFKDALTMCRSCDKCQRLGKLTRKNMMPLNPILIVDLFYVWGIDFMRHFPMSFGYSYILVGVDYVSKWVEAIPCKRNDHRVVIKFLKENIFSRFGVPKAIISDGGTHFCNKPFETLLAKYEVKHKVATPYHPQTSGQVKLANREIKKVLMRVVNTSRRDWCVKLHDSLWAYKIAYKTILRMSLYCLVYGKACHLPVEVQYKAWWAIKTLNMDLNKADMKRFLDLNEMEELRNDAYNNSNIAKQRLKMWHDQLVSHKEF</sequence>
<keyword evidence="4" id="KW-0540">Nuclease</keyword>
<dbReference type="Pfam" id="PF03732">
    <property type="entry name" value="Retrotrans_gag"/>
    <property type="match status" value="1"/>
</dbReference>
<dbReference type="InterPro" id="IPR041373">
    <property type="entry name" value="RT_RNaseH"/>
</dbReference>
<dbReference type="PANTHER" id="PTHR37984">
    <property type="entry name" value="PROTEIN CBG26694"/>
    <property type="match status" value="1"/>
</dbReference>
<keyword evidence="3" id="KW-0548">Nucleotidyltransferase</keyword>
<dbReference type="Pfam" id="PF17917">
    <property type="entry name" value="RT_RNaseH"/>
    <property type="match status" value="1"/>
</dbReference>
<evidence type="ECO:0000256" key="7">
    <source>
        <dbReference type="ARBA" id="ARBA00022918"/>
    </source>
</evidence>
<dbReference type="Gene3D" id="1.10.340.70">
    <property type="match status" value="1"/>
</dbReference>
<dbReference type="Gene3D" id="3.30.420.10">
    <property type="entry name" value="Ribonuclease H-like superfamily/Ribonuclease H"/>
    <property type="match status" value="1"/>
</dbReference>
<dbReference type="PANTHER" id="PTHR37984:SF5">
    <property type="entry name" value="PROTEIN NYNRIN-LIKE"/>
    <property type="match status" value="1"/>
</dbReference>
<dbReference type="Gene3D" id="3.10.10.10">
    <property type="entry name" value="HIV Type 1 Reverse Transcriptase, subunit A, domain 1"/>
    <property type="match status" value="1"/>
</dbReference>
<dbReference type="GO" id="GO:0003676">
    <property type="term" value="F:nucleic acid binding"/>
    <property type="evidence" value="ECO:0007669"/>
    <property type="project" value="InterPro"/>
</dbReference>
<evidence type="ECO:0000256" key="3">
    <source>
        <dbReference type="ARBA" id="ARBA00022695"/>
    </source>
</evidence>
<dbReference type="SUPFAM" id="SSF56672">
    <property type="entry name" value="DNA/RNA polymerases"/>
    <property type="match status" value="1"/>
</dbReference>
<gene>
    <name evidence="9" type="ORF">VITISV_033243</name>
</gene>
<dbReference type="Pfam" id="PF17921">
    <property type="entry name" value="Integrase_H2C2"/>
    <property type="match status" value="1"/>
</dbReference>
<dbReference type="CDD" id="cd00303">
    <property type="entry name" value="retropepsin_like"/>
    <property type="match status" value="1"/>
</dbReference>
<dbReference type="PROSITE" id="PS50994">
    <property type="entry name" value="INTEGRASE"/>
    <property type="match status" value="1"/>
</dbReference>
<keyword evidence="6" id="KW-0378">Hydrolase</keyword>
<evidence type="ECO:0000259" key="8">
    <source>
        <dbReference type="PROSITE" id="PS50994"/>
    </source>
</evidence>
<organism evidence="9">
    <name type="scientific">Vitis vinifera</name>
    <name type="common">Grape</name>
    <dbReference type="NCBI Taxonomy" id="29760"/>
    <lineage>
        <taxon>Eukaryota</taxon>
        <taxon>Viridiplantae</taxon>
        <taxon>Streptophyta</taxon>
        <taxon>Embryophyta</taxon>
        <taxon>Tracheophyta</taxon>
        <taxon>Spermatophyta</taxon>
        <taxon>Magnoliopsida</taxon>
        <taxon>eudicotyledons</taxon>
        <taxon>Gunneridae</taxon>
        <taxon>Pentapetalae</taxon>
        <taxon>rosids</taxon>
        <taxon>Vitales</taxon>
        <taxon>Vitaceae</taxon>
        <taxon>Viteae</taxon>
        <taxon>Vitis</taxon>
    </lineage>
</organism>
<evidence type="ECO:0000256" key="6">
    <source>
        <dbReference type="ARBA" id="ARBA00022801"/>
    </source>
</evidence>
<proteinExistence type="predicted"/>
<accession>A5C4S0</accession>
<dbReference type="GO" id="GO:0004519">
    <property type="term" value="F:endonuclease activity"/>
    <property type="evidence" value="ECO:0007669"/>
    <property type="project" value="UniProtKB-KW"/>
</dbReference>
<keyword evidence="7" id="KW-0695">RNA-directed DNA polymerase</keyword>
<dbReference type="InterPro" id="IPR012337">
    <property type="entry name" value="RNaseH-like_sf"/>
</dbReference>